<dbReference type="PANTHER" id="PTHR47427">
    <property type="entry name" value="PROTEIN STE12"/>
    <property type="match status" value="1"/>
</dbReference>
<dbReference type="PROSITE" id="PS50157">
    <property type="entry name" value="ZINC_FINGER_C2H2_2"/>
    <property type="match status" value="1"/>
</dbReference>
<evidence type="ECO:0000256" key="5">
    <source>
        <dbReference type="PROSITE-ProRule" id="PRU00042"/>
    </source>
</evidence>
<accession>A0A2B7YK95</accession>
<dbReference type="InterPro" id="IPR036236">
    <property type="entry name" value="Znf_C2H2_sf"/>
</dbReference>
<dbReference type="STRING" id="1447883.A0A2B7YK95"/>
<comment type="caution">
    <text evidence="8">The sequence shown here is derived from an EMBL/GenBank/DDBJ whole genome shotgun (WGS) entry which is preliminary data.</text>
</comment>
<keyword evidence="2" id="KW-0805">Transcription regulation</keyword>
<keyword evidence="5" id="KW-0862">Zinc</keyword>
<dbReference type="Gene3D" id="3.30.160.60">
    <property type="entry name" value="Classic Zinc Finger"/>
    <property type="match status" value="2"/>
</dbReference>
<reference evidence="8 9" key="1">
    <citation type="submission" date="2017-10" db="EMBL/GenBank/DDBJ databases">
        <title>Comparative genomics in systemic dimorphic fungi from Ajellomycetaceae.</title>
        <authorList>
            <person name="Munoz J.F."/>
            <person name="Mcewen J.G."/>
            <person name="Clay O.K."/>
            <person name="Cuomo C.A."/>
        </authorList>
    </citation>
    <scope>NUCLEOTIDE SEQUENCE [LARGE SCALE GENOMIC DNA]</scope>
    <source>
        <strain evidence="8 9">UAMH7299</strain>
    </source>
</reference>
<dbReference type="GO" id="GO:1990526">
    <property type="term" value="C:Ste12p-Dig1p-Dig2p complex"/>
    <property type="evidence" value="ECO:0007669"/>
    <property type="project" value="TreeGrafter"/>
</dbReference>
<dbReference type="EMBL" id="PDNA01000035">
    <property type="protein sequence ID" value="PGH21479.1"/>
    <property type="molecule type" value="Genomic_DNA"/>
</dbReference>
<dbReference type="PROSITE" id="PS00028">
    <property type="entry name" value="ZINC_FINGER_C2H2_1"/>
    <property type="match status" value="2"/>
</dbReference>
<evidence type="ECO:0000256" key="1">
    <source>
        <dbReference type="ARBA" id="ARBA00004123"/>
    </source>
</evidence>
<feature type="region of interest" description="Disordered" evidence="6">
    <location>
        <begin position="162"/>
        <end position="213"/>
    </location>
</feature>
<evidence type="ECO:0000313" key="8">
    <source>
        <dbReference type="EMBL" id="PGH21479.1"/>
    </source>
</evidence>
<evidence type="ECO:0000256" key="2">
    <source>
        <dbReference type="ARBA" id="ARBA00023015"/>
    </source>
</evidence>
<proteinExistence type="predicted"/>
<dbReference type="OrthoDB" id="654211at2759"/>
<organism evidence="8 9">
    <name type="scientific">Polytolypa hystricis (strain UAMH7299)</name>
    <dbReference type="NCBI Taxonomy" id="1447883"/>
    <lineage>
        <taxon>Eukaryota</taxon>
        <taxon>Fungi</taxon>
        <taxon>Dikarya</taxon>
        <taxon>Ascomycota</taxon>
        <taxon>Pezizomycotina</taxon>
        <taxon>Eurotiomycetes</taxon>
        <taxon>Eurotiomycetidae</taxon>
        <taxon>Onygenales</taxon>
        <taxon>Onygenales incertae sedis</taxon>
        <taxon>Polytolypa</taxon>
    </lineage>
</organism>
<evidence type="ECO:0000259" key="7">
    <source>
        <dbReference type="PROSITE" id="PS50157"/>
    </source>
</evidence>
<sequence>MDSLLQFPRGGAGRHMSVDSTDTWKDDLGSITPTDIELHQWKTWKKKFPESVQDCLSQSYPSEAADVTYFRIDGMPGSPYIPGTYEEARMLSLQVLHGLSIETAAPFGFQHHLCNYQFPKFTGYGNDHGNTCQSLDAEPTIESPLSEQSTLLTPAMSLESSNKSDKVTLLKAPKPPQSPSPPCRQSLPPLPLPSDPPLRSTTKPQRKRDLRLENLPTIIKQVPFHCPEVGCSGRFKRQEHLKRHMKCHSKEKPHTCWVPGCKRGFSRNDNLNVHYATTHGKRGGRNRYVATLDEQSLDYDPSFRGELTPDGMPVRVKRESV</sequence>
<dbReference type="Proteomes" id="UP000224634">
    <property type="component" value="Unassembled WGS sequence"/>
</dbReference>
<dbReference type="GO" id="GO:0003700">
    <property type="term" value="F:DNA-binding transcription factor activity"/>
    <property type="evidence" value="ECO:0007669"/>
    <property type="project" value="TreeGrafter"/>
</dbReference>
<dbReference type="GO" id="GO:0008270">
    <property type="term" value="F:zinc ion binding"/>
    <property type="evidence" value="ECO:0007669"/>
    <property type="project" value="UniProtKB-KW"/>
</dbReference>
<comment type="subcellular location">
    <subcellularLocation>
        <location evidence="1">Nucleus</location>
    </subcellularLocation>
</comment>
<dbReference type="GO" id="GO:1990527">
    <property type="term" value="C:Tec1p-Ste12p-Dig1p complex"/>
    <property type="evidence" value="ECO:0007669"/>
    <property type="project" value="TreeGrafter"/>
</dbReference>
<keyword evidence="5" id="KW-0479">Metal-binding</keyword>
<evidence type="ECO:0000256" key="3">
    <source>
        <dbReference type="ARBA" id="ARBA00023163"/>
    </source>
</evidence>
<gene>
    <name evidence="8" type="ORF">AJ80_03270</name>
</gene>
<evidence type="ECO:0000256" key="6">
    <source>
        <dbReference type="SAM" id="MobiDB-lite"/>
    </source>
</evidence>
<dbReference type="GO" id="GO:0005634">
    <property type="term" value="C:nucleus"/>
    <property type="evidence" value="ECO:0007669"/>
    <property type="project" value="UniProtKB-SubCell"/>
</dbReference>
<evidence type="ECO:0000313" key="9">
    <source>
        <dbReference type="Proteomes" id="UP000224634"/>
    </source>
</evidence>
<keyword evidence="4" id="KW-0539">Nucleus</keyword>
<dbReference type="SUPFAM" id="SSF57667">
    <property type="entry name" value="beta-beta-alpha zinc fingers"/>
    <property type="match status" value="1"/>
</dbReference>
<dbReference type="AlphaFoldDB" id="A0A2B7YK95"/>
<keyword evidence="3" id="KW-0804">Transcription</keyword>
<dbReference type="PANTHER" id="PTHR47427:SF1">
    <property type="entry name" value="PROTEIN STE12"/>
    <property type="match status" value="1"/>
</dbReference>
<feature type="compositionally biased region" description="Pro residues" evidence="6">
    <location>
        <begin position="173"/>
        <end position="196"/>
    </location>
</feature>
<name>A0A2B7YK95_POLH7</name>
<dbReference type="InterPro" id="IPR052127">
    <property type="entry name" value="STE12_transcription_factor"/>
</dbReference>
<dbReference type="InterPro" id="IPR013087">
    <property type="entry name" value="Znf_C2H2_type"/>
</dbReference>
<dbReference type="SMART" id="SM00355">
    <property type="entry name" value="ZnF_C2H2"/>
    <property type="match status" value="2"/>
</dbReference>
<protein>
    <recommendedName>
        <fullName evidence="7">C2H2-type domain-containing protein</fullName>
    </recommendedName>
</protein>
<evidence type="ECO:0000256" key="4">
    <source>
        <dbReference type="ARBA" id="ARBA00023242"/>
    </source>
</evidence>
<keyword evidence="5" id="KW-0863">Zinc-finger</keyword>
<keyword evidence="9" id="KW-1185">Reference proteome</keyword>
<feature type="domain" description="C2H2-type" evidence="7">
    <location>
        <begin position="224"/>
        <end position="253"/>
    </location>
</feature>